<feature type="DNA-binding region" description="H-T-H motif" evidence="4">
    <location>
        <begin position="29"/>
        <end position="48"/>
    </location>
</feature>
<dbReference type="Gene3D" id="1.10.10.60">
    <property type="entry name" value="Homeodomain-like"/>
    <property type="match status" value="1"/>
</dbReference>
<dbReference type="InterPro" id="IPR001647">
    <property type="entry name" value="HTH_TetR"/>
</dbReference>
<reference evidence="6 7" key="1">
    <citation type="submission" date="2018-11" db="EMBL/GenBank/DDBJ databases">
        <title>Sequencing the genomes of 1000 actinobacteria strains.</title>
        <authorList>
            <person name="Klenk H.-P."/>
        </authorList>
    </citation>
    <scope>NUCLEOTIDE SEQUENCE [LARGE SCALE GENOMIC DNA]</scope>
    <source>
        <strain evidence="6 7">DSM 44231</strain>
    </source>
</reference>
<dbReference type="Gene3D" id="1.10.357.10">
    <property type="entry name" value="Tetracycline Repressor, domain 2"/>
    <property type="match status" value="1"/>
</dbReference>
<dbReference type="OrthoDB" id="9805134at2"/>
<dbReference type="PRINTS" id="PR00455">
    <property type="entry name" value="HTHTETR"/>
</dbReference>
<evidence type="ECO:0000256" key="2">
    <source>
        <dbReference type="ARBA" id="ARBA00023125"/>
    </source>
</evidence>
<evidence type="ECO:0000259" key="5">
    <source>
        <dbReference type="PROSITE" id="PS50977"/>
    </source>
</evidence>
<feature type="domain" description="HTH tetR-type" evidence="5">
    <location>
        <begin position="6"/>
        <end position="66"/>
    </location>
</feature>
<dbReference type="SUPFAM" id="SSF48498">
    <property type="entry name" value="Tetracyclin repressor-like, C-terminal domain"/>
    <property type="match status" value="1"/>
</dbReference>
<dbReference type="InterPro" id="IPR036271">
    <property type="entry name" value="Tet_transcr_reg_TetR-rel_C_sf"/>
</dbReference>
<name>A0A3N1H3K4_9PSEU</name>
<dbReference type="PANTHER" id="PTHR47506:SF1">
    <property type="entry name" value="HTH-TYPE TRANSCRIPTIONAL REGULATOR YJDC"/>
    <property type="match status" value="1"/>
</dbReference>
<evidence type="ECO:0000256" key="3">
    <source>
        <dbReference type="ARBA" id="ARBA00023163"/>
    </source>
</evidence>
<dbReference type="Pfam" id="PF16925">
    <property type="entry name" value="TetR_C_13"/>
    <property type="match status" value="1"/>
</dbReference>
<keyword evidence="1" id="KW-0805">Transcription regulation</keyword>
<accession>A0A3N1H3K4</accession>
<dbReference type="PANTHER" id="PTHR47506">
    <property type="entry name" value="TRANSCRIPTIONAL REGULATORY PROTEIN"/>
    <property type="match status" value="1"/>
</dbReference>
<evidence type="ECO:0000256" key="4">
    <source>
        <dbReference type="PROSITE-ProRule" id="PRU00335"/>
    </source>
</evidence>
<dbReference type="GO" id="GO:0003677">
    <property type="term" value="F:DNA binding"/>
    <property type="evidence" value="ECO:0007669"/>
    <property type="project" value="UniProtKB-UniRule"/>
</dbReference>
<dbReference type="Proteomes" id="UP000268727">
    <property type="component" value="Unassembled WGS sequence"/>
</dbReference>
<dbReference type="EMBL" id="RJKM01000001">
    <property type="protein sequence ID" value="ROP37085.1"/>
    <property type="molecule type" value="Genomic_DNA"/>
</dbReference>
<evidence type="ECO:0000313" key="7">
    <source>
        <dbReference type="Proteomes" id="UP000268727"/>
    </source>
</evidence>
<keyword evidence="2 4" id="KW-0238">DNA-binding</keyword>
<sequence>MPDVKHFDPEAVLDSAEELFWRRGASTTGVQDIVSATGVNRSSLYATFGGKRELYVAALRRYADRRSGPVFRRLAEDDRGLPAIADFFRALIGVRCAGEHARWGCMVTNAHAGAENDDPDVRAVLHDHHDRLRAAMGAALERARAAGELRPGVVPATSADVLSLLAYGVNVRSRAGATPRALGDTVTAVLDSLANRPEEIR</sequence>
<evidence type="ECO:0000313" key="6">
    <source>
        <dbReference type="EMBL" id="ROP37085.1"/>
    </source>
</evidence>
<evidence type="ECO:0000256" key="1">
    <source>
        <dbReference type="ARBA" id="ARBA00023015"/>
    </source>
</evidence>
<gene>
    <name evidence="6" type="ORF">EDD40_2372</name>
</gene>
<dbReference type="PROSITE" id="PS50977">
    <property type="entry name" value="HTH_TETR_2"/>
    <property type="match status" value="1"/>
</dbReference>
<keyword evidence="3" id="KW-0804">Transcription</keyword>
<dbReference type="RefSeq" id="WP_123742944.1">
    <property type="nucleotide sequence ID" value="NZ_RJKM01000001.1"/>
</dbReference>
<proteinExistence type="predicted"/>
<comment type="caution">
    <text evidence="6">The sequence shown here is derived from an EMBL/GenBank/DDBJ whole genome shotgun (WGS) entry which is preliminary data.</text>
</comment>
<protein>
    <submittedName>
        <fullName evidence="6">TetR family transcriptional regulator</fullName>
    </submittedName>
</protein>
<dbReference type="AlphaFoldDB" id="A0A3N1H3K4"/>
<dbReference type="InterPro" id="IPR011075">
    <property type="entry name" value="TetR_C"/>
</dbReference>
<dbReference type="Pfam" id="PF00440">
    <property type="entry name" value="TetR_N"/>
    <property type="match status" value="1"/>
</dbReference>
<organism evidence="6 7">
    <name type="scientific">Saccharothrix texasensis</name>
    <dbReference type="NCBI Taxonomy" id="103734"/>
    <lineage>
        <taxon>Bacteria</taxon>
        <taxon>Bacillati</taxon>
        <taxon>Actinomycetota</taxon>
        <taxon>Actinomycetes</taxon>
        <taxon>Pseudonocardiales</taxon>
        <taxon>Pseudonocardiaceae</taxon>
        <taxon>Saccharothrix</taxon>
    </lineage>
</organism>
<keyword evidence="7" id="KW-1185">Reference proteome</keyword>
<dbReference type="InterPro" id="IPR009057">
    <property type="entry name" value="Homeodomain-like_sf"/>
</dbReference>
<dbReference type="SUPFAM" id="SSF46689">
    <property type="entry name" value="Homeodomain-like"/>
    <property type="match status" value="1"/>
</dbReference>